<evidence type="ECO:0000256" key="4">
    <source>
        <dbReference type="SAM" id="MobiDB-lite"/>
    </source>
</evidence>
<gene>
    <name evidence="7" type="ORF">JAAARDRAFT_60562</name>
</gene>
<comment type="similarity">
    <text evidence="1">Belongs to the SurE nucleotidase family.</text>
</comment>
<dbReference type="GO" id="GO:0046872">
    <property type="term" value="F:metal ion binding"/>
    <property type="evidence" value="ECO:0007669"/>
    <property type="project" value="UniProtKB-KW"/>
</dbReference>
<keyword evidence="8" id="KW-1185">Reference proteome</keyword>
<dbReference type="PANTHER" id="PTHR30457:SF0">
    <property type="entry name" value="PHOSPHATASE, PUTATIVE (AFU_ORTHOLOGUE AFUA_4G01070)-RELATED"/>
    <property type="match status" value="1"/>
</dbReference>
<dbReference type="EMBL" id="KL197728">
    <property type="protein sequence ID" value="KDQ54581.1"/>
    <property type="molecule type" value="Genomic_DNA"/>
</dbReference>
<feature type="signal peptide" evidence="5">
    <location>
        <begin position="1"/>
        <end position="21"/>
    </location>
</feature>
<dbReference type="Proteomes" id="UP000027265">
    <property type="component" value="Unassembled WGS sequence"/>
</dbReference>
<dbReference type="Gene3D" id="3.40.1210.10">
    <property type="entry name" value="Survival protein SurE-like phosphatase/nucleotidase"/>
    <property type="match status" value="1"/>
</dbReference>
<sequence length="305" mass="31072">MPSLTICVSLVILAASTASQAATKILQSNDDGWAVANIRAQYSALVSAGYDVILSAPAENESGTGSSTTTPTPLTEPCEYDSCPTGSPAEGYNSSNTRLNYVNAYPVDSVKYGIQTLGPKFWSSGPNFVVSGPNVGNNLGSSTVAISGTIGAACEAVKEGYPAVAFSGASGSQVSYTTLSNTSASSTQAANLYSALTVKFTQALLASGTPYLPTGISVNVNYPSITNCASVSNYKFVLTRITANSSATDVTTCGTDHLPAESTVVAASGCYVSVSVFNASTKADVGASTQATVLNKLGSSFFSCY</sequence>
<feature type="compositionally biased region" description="Low complexity" evidence="4">
    <location>
        <begin position="61"/>
        <end position="77"/>
    </location>
</feature>
<keyword evidence="3" id="KW-0378">Hydrolase</keyword>
<feature type="region of interest" description="Disordered" evidence="4">
    <location>
        <begin position="59"/>
        <end position="91"/>
    </location>
</feature>
<dbReference type="OrthoDB" id="4018688at2759"/>
<organism evidence="7 8">
    <name type="scientific">Jaapia argillacea MUCL 33604</name>
    <dbReference type="NCBI Taxonomy" id="933084"/>
    <lineage>
        <taxon>Eukaryota</taxon>
        <taxon>Fungi</taxon>
        <taxon>Dikarya</taxon>
        <taxon>Basidiomycota</taxon>
        <taxon>Agaricomycotina</taxon>
        <taxon>Agaricomycetes</taxon>
        <taxon>Agaricomycetidae</taxon>
        <taxon>Jaapiales</taxon>
        <taxon>Jaapiaceae</taxon>
        <taxon>Jaapia</taxon>
    </lineage>
</organism>
<evidence type="ECO:0000256" key="5">
    <source>
        <dbReference type="SAM" id="SignalP"/>
    </source>
</evidence>
<evidence type="ECO:0000256" key="2">
    <source>
        <dbReference type="ARBA" id="ARBA00022723"/>
    </source>
</evidence>
<dbReference type="InterPro" id="IPR036523">
    <property type="entry name" value="SurE-like_sf"/>
</dbReference>
<reference evidence="8" key="1">
    <citation type="journal article" date="2014" name="Proc. Natl. Acad. Sci. U.S.A.">
        <title>Extensive sampling of basidiomycete genomes demonstrates inadequacy of the white-rot/brown-rot paradigm for wood decay fungi.</title>
        <authorList>
            <person name="Riley R."/>
            <person name="Salamov A.A."/>
            <person name="Brown D.W."/>
            <person name="Nagy L.G."/>
            <person name="Floudas D."/>
            <person name="Held B.W."/>
            <person name="Levasseur A."/>
            <person name="Lombard V."/>
            <person name="Morin E."/>
            <person name="Otillar R."/>
            <person name="Lindquist E.A."/>
            <person name="Sun H."/>
            <person name="LaButti K.M."/>
            <person name="Schmutz J."/>
            <person name="Jabbour D."/>
            <person name="Luo H."/>
            <person name="Baker S.E."/>
            <person name="Pisabarro A.G."/>
            <person name="Walton J.D."/>
            <person name="Blanchette R.A."/>
            <person name="Henrissat B."/>
            <person name="Martin F."/>
            <person name="Cullen D."/>
            <person name="Hibbett D.S."/>
            <person name="Grigoriev I.V."/>
        </authorList>
    </citation>
    <scope>NUCLEOTIDE SEQUENCE [LARGE SCALE GENOMIC DNA]</scope>
    <source>
        <strain evidence="8">MUCL 33604</strain>
    </source>
</reference>
<evidence type="ECO:0000313" key="8">
    <source>
        <dbReference type="Proteomes" id="UP000027265"/>
    </source>
</evidence>
<keyword evidence="2" id="KW-0479">Metal-binding</keyword>
<dbReference type="HOGENOM" id="CLU_045192_0_1_1"/>
<dbReference type="STRING" id="933084.A0A067PW50"/>
<dbReference type="SUPFAM" id="SSF64167">
    <property type="entry name" value="SurE-like"/>
    <property type="match status" value="1"/>
</dbReference>
<dbReference type="GO" id="GO:0008252">
    <property type="term" value="F:nucleotidase activity"/>
    <property type="evidence" value="ECO:0007669"/>
    <property type="project" value="InterPro"/>
</dbReference>
<proteinExistence type="inferred from homology"/>
<accession>A0A067PW50</accession>
<evidence type="ECO:0000256" key="3">
    <source>
        <dbReference type="ARBA" id="ARBA00022801"/>
    </source>
</evidence>
<evidence type="ECO:0000313" key="7">
    <source>
        <dbReference type="EMBL" id="KDQ54581.1"/>
    </source>
</evidence>
<feature type="chain" id="PRO_5001647071" description="Survival protein SurE-like phosphatase/nucleotidase domain-containing protein" evidence="5">
    <location>
        <begin position="22"/>
        <end position="305"/>
    </location>
</feature>
<dbReference type="AlphaFoldDB" id="A0A067PW50"/>
<dbReference type="InterPro" id="IPR002828">
    <property type="entry name" value="SurE-like_Pase/nucleotidase"/>
</dbReference>
<feature type="domain" description="Survival protein SurE-like phosphatase/nucleotidase" evidence="6">
    <location>
        <begin position="25"/>
        <end position="244"/>
    </location>
</feature>
<evidence type="ECO:0000259" key="6">
    <source>
        <dbReference type="Pfam" id="PF01975"/>
    </source>
</evidence>
<dbReference type="PANTHER" id="PTHR30457">
    <property type="entry name" value="5'-NUCLEOTIDASE SURE"/>
    <property type="match status" value="1"/>
</dbReference>
<dbReference type="InParanoid" id="A0A067PW50"/>
<evidence type="ECO:0000256" key="1">
    <source>
        <dbReference type="ARBA" id="ARBA00011062"/>
    </source>
</evidence>
<dbReference type="InterPro" id="IPR030048">
    <property type="entry name" value="SurE"/>
</dbReference>
<name>A0A067PW50_9AGAM</name>
<keyword evidence="5" id="KW-0732">Signal</keyword>
<protein>
    <recommendedName>
        <fullName evidence="6">Survival protein SurE-like phosphatase/nucleotidase domain-containing protein</fullName>
    </recommendedName>
</protein>
<dbReference type="Pfam" id="PF01975">
    <property type="entry name" value="SurE"/>
    <property type="match status" value="1"/>
</dbReference>